<dbReference type="InterPro" id="IPR003593">
    <property type="entry name" value="AAA+_ATPase"/>
</dbReference>
<dbReference type="Pfam" id="PF00005">
    <property type="entry name" value="ABC_tran"/>
    <property type="match status" value="1"/>
</dbReference>
<gene>
    <name evidence="5" type="ORF">JRJ22_04945</name>
</gene>
<evidence type="ECO:0000259" key="4">
    <source>
        <dbReference type="PROSITE" id="PS50893"/>
    </source>
</evidence>
<proteinExistence type="predicted"/>
<sequence>MAASATAVLLDVQGASRSFGGLKALSEVSLHINKGELIGLIGPNGAGKTTLFNLLTGVYPPSTGKIMLNNESVGGMKPFKINHKGAARTFQNIRLFTAMTVLENVKIAFHQHARHSLFSSMLRLPKHFKGEQEITRKAMDILKIFNLADQSEETAGNLSYGNQRRLEIARALAAGPKLLLLDEPAAGMNPNETRDLMNLIAWIREEFDLTILLIEHDMSLVMGVCNRIYVLDRGILIADGTPVEIRNNPKVIEAYLGQEA</sequence>
<evidence type="ECO:0000256" key="2">
    <source>
        <dbReference type="ARBA" id="ARBA00022741"/>
    </source>
</evidence>
<dbReference type="PANTHER" id="PTHR45772:SF7">
    <property type="entry name" value="AMINO ACID ABC TRANSPORTER ATP-BINDING PROTEIN"/>
    <property type="match status" value="1"/>
</dbReference>
<name>A0ABX7LF49_9BACL</name>
<dbReference type="InterPro" id="IPR051120">
    <property type="entry name" value="ABC_AA/LPS_Transport"/>
</dbReference>
<dbReference type="SMART" id="SM00382">
    <property type="entry name" value="AAA"/>
    <property type="match status" value="1"/>
</dbReference>
<dbReference type="SUPFAM" id="SSF52540">
    <property type="entry name" value="P-loop containing nucleoside triphosphate hydrolases"/>
    <property type="match status" value="1"/>
</dbReference>
<dbReference type="PROSITE" id="PS00211">
    <property type="entry name" value="ABC_TRANSPORTER_1"/>
    <property type="match status" value="1"/>
</dbReference>
<dbReference type="EMBL" id="CP070969">
    <property type="protein sequence ID" value="QSF45978.1"/>
    <property type="molecule type" value="Genomic_DNA"/>
</dbReference>
<reference evidence="5 6" key="1">
    <citation type="submission" date="2021-02" db="EMBL/GenBank/DDBJ databases">
        <title>Paenibacillus tianjinensis sp. nov.</title>
        <authorList>
            <person name="Liu H."/>
        </authorList>
    </citation>
    <scope>NUCLEOTIDE SEQUENCE [LARGE SCALE GENOMIC DNA]</scope>
    <source>
        <strain evidence="5 6">TB2019</strain>
    </source>
</reference>
<dbReference type="Pfam" id="PF12399">
    <property type="entry name" value="BCA_ABC_TP_C"/>
    <property type="match status" value="1"/>
</dbReference>
<dbReference type="CDD" id="cd03219">
    <property type="entry name" value="ABC_Mj1267_LivG_branched"/>
    <property type="match status" value="1"/>
</dbReference>
<dbReference type="InterPro" id="IPR003439">
    <property type="entry name" value="ABC_transporter-like_ATP-bd"/>
</dbReference>
<dbReference type="InterPro" id="IPR017871">
    <property type="entry name" value="ABC_transporter-like_CS"/>
</dbReference>
<organism evidence="5 6">
    <name type="scientific">Paenibacillus tianjinensis</name>
    <dbReference type="NCBI Taxonomy" id="2810347"/>
    <lineage>
        <taxon>Bacteria</taxon>
        <taxon>Bacillati</taxon>
        <taxon>Bacillota</taxon>
        <taxon>Bacilli</taxon>
        <taxon>Bacillales</taxon>
        <taxon>Paenibacillaceae</taxon>
        <taxon>Paenibacillus</taxon>
    </lineage>
</organism>
<dbReference type="Proteomes" id="UP000663452">
    <property type="component" value="Chromosome"/>
</dbReference>
<dbReference type="RefSeq" id="WP_206103495.1">
    <property type="nucleotide sequence ID" value="NZ_CP070969.1"/>
</dbReference>
<dbReference type="GO" id="GO:0005524">
    <property type="term" value="F:ATP binding"/>
    <property type="evidence" value="ECO:0007669"/>
    <property type="project" value="UniProtKB-KW"/>
</dbReference>
<accession>A0ABX7LF49</accession>
<dbReference type="PANTHER" id="PTHR45772">
    <property type="entry name" value="CONSERVED COMPONENT OF ABC TRANSPORTER FOR NATURAL AMINO ACIDS-RELATED"/>
    <property type="match status" value="1"/>
</dbReference>
<dbReference type="InterPro" id="IPR032823">
    <property type="entry name" value="BCA_ABC_TP_C"/>
</dbReference>
<dbReference type="InterPro" id="IPR027417">
    <property type="entry name" value="P-loop_NTPase"/>
</dbReference>
<feature type="domain" description="ABC transporter" evidence="4">
    <location>
        <begin position="10"/>
        <end position="258"/>
    </location>
</feature>
<keyword evidence="1" id="KW-0813">Transport</keyword>
<dbReference type="PROSITE" id="PS50893">
    <property type="entry name" value="ABC_TRANSPORTER_2"/>
    <property type="match status" value="1"/>
</dbReference>
<keyword evidence="2" id="KW-0547">Nucleotide-binding</keyword>
<protein>
    <submittedName>
        <fullName evidence="5">ABC transporter ATP-binding protein</fullName>
    </submittedName>
</protein>
<evidence type="ECO:0000313" key="5">
    <source>
        <dbReference type="EMBL" id="QSF45978.1"/>
    </source>
</evidence>
<dbReference type="Gene3D" id="3.40.50.300">
    <property type="entry name" value="P-loop containing nucleotide triphosphate hydrolases"/>
    <property type="match status" value="1"/>
</dbReference>
<evidence type="ECO:0000313" key="6">
    <source>
        <dbReference type="Proteomes" id="UP000663452"/>
    </source>
</evidence>
<evidence type="ECO:0000256" key="1">
    <source>
        <dbReference type="ARBA" id="ARBA00022448"/>
    </source>
</evidence>
<keyword evidence="3 5" id="KW-0067">ATP-binding</keyword>
<evidence type="ECO:0000256" key="3">
    <source>
        <dbReference type="ARBA" id="ARBA00022840"/>
    </source>
</evidence>
<keyword evidence="6" id="KW-1185">Reference proteome</keyword>